<keyword evidence="2" id="KW-0326">Glycosidase</keyword>
<organism evidence="2 3">
    <name type="scientific">Candidatus Borkfalkia faecigallinarum</name>
    <dbReference type="NCBI Taxonomy" id="2838509"/>
    <lineage>
        <taxon>Bacteria</taxon>
        <taxon>Bacillati</taxon>
        <taxon>Bacillota</taxon>
        <taxon>Clostridia</taxon>
        <taxon>Christensenellales</taxon>
        <taxon>Christensenellaceae</taxon>
        <taxon>Candidatus Borkfalkia</taxon>
    </lineage>
</organism>
<evidence type="ECO:0000313" key="3">
    <source>
        <dbReference type="Proteomes" id="UP000824249"/>
    </source>
</evidence>
<keyword evidence="2" id="KW-0378">Hydrolase</keyword>
<reference evidence="2" key="1">
    <citation type="journal article" date="2021" name="PeerJ">
        <title>Extensive microbial diversity within the chicken gut microbiome revealed by metagenomics and culture.</title>
        <authorList>
            <person name="Gilroy R."/>
            <person name="Ravi A."/>
            <person name="Getino M."/>
            <person name="Pursley I."/>
            <person name="Horton D.L."/>
            <person name="Alikhan N.F."/>
            <person name="Baker D."/>
            <person name="Gharbi K."/>
            <person name="Hall N."/>
            <person name="Watson M."/>
            <person name="Adriaenssens E.M."/>
            <person name="Foster-Nyarko E."/>
            <person name="Jarju S."/>
            <person name="Secka A."/>
            <person name="Antonio M."/>
            <person name="Oren A."/>
            <person name="Chaudhuri R.R."/>
            <person name="La Ragione R."/>
            <person name="Hildebrand F."/>
            <person name="Pallen M.J."/>
        </authorList>
    </citation>
    <scope>NUCLEOTIDE SEQUENCE</scope>
    <source>
        <strain evidence="2">26628</strain>
    </source>
</reference>
<dbReference type="InterPro" id="IPR036895">
    <property type="entry name" value="Uracil-DNA_glycosylase-like_sf"/>
</dbReference>
<dbReference type="Proteomes" id="UP000824249">
    <property type="component" value="Unassembled WGS sequence"/>
</dbReference>
<name>A0A9D2ARM8_9FIRM</name>
<gene>
    <name evidence="2" type="ORF">H9737_02340</name>
</gene>
<dbReference type="InterPro" id="IPR005122">
    <property type="entry name" value="Uracil-DNA_glycosylase-like"/>
</dbReference>
<accession>A0A9D2ARM8</accession>
<dbReference type="EMBL" id="DXFD01000040">
    <property type="protein sequence ID" value="HIX46511.1"/>
    <property type="molecule type" value="Genomic_DNA"/>
</dbReference>
<dbReference type="NCBIfam" id="TIGR04274">
    <property type="entry name" value="hypoxanDNAglyco"/>
    <property type="match status" value="1"/>
</dbReference>
<reference evidence="2" key="2">
    <citation type="submission" date="2021-04" db="EMBL/GenBank/DDBJ databases">
        <authorList>
            <person name="Gilroy R."/>
        </authorList>
    </citation>
    <scope>NUCLEOTIDE SEQUENCE</scope>
    <source>
        <strain evidence="2">26628</strain>
    </source>
</reference>
<dbReference type="CDD" id="cd10032">
    <property type="entry name" value="UDG-F6_HDG"/>
    <property type="match status" value="1"/>
</dbReference>
<dbReference type="SMART" id="SM00987">
    <property type="entry name" value="UreE_C"/>
    <property type="match status" value="1"/>
</dbReference>
<dbReference type="Gene3D" id="3.40.470.10">
    <property type="entry name" value="Uracil-DNA glycosylase-like domain"/>
    <property type="match status" value="1"/>
</dbReference>
<protein>
    <submittedName>
        <fullName evidence="2">DNA-deoxyinosine glycosylase</fullName>
        <ecNumber evidence="2">3.2.2.15</ecNumber>
    </submittedName>
</protein>
<sequence length="159" mass="18065">MPDKIRGFSPVFDENSRVLILGSFPSVKSRRISFYYGNKQNRFWPMLERYFGESAGLDAAQRKAFVLRHGIALWDIVVACTIQGSADASIRDAELADLDEVLRAAPIRRILLNGGTAYSLFCRRYEDIPIPYQKLPSTSPANPRYREDAWSEALDLIFS</sequence>
<dbReference type="SUPFAM" id="SSF52141">
    <property type="entry name" value="Uracil-DNA glycosylase-like"/>
    <property type="match status" value="1"/>
</dbReference>
<dbReference type="AlphaFoldDB" id="A0A9D2ARM8"/>
<proteinExistence type="predicted"/>
<comment type="caution">
    <text evidence="2">The sequence shown here is derived from an EMBL/GenBank/DDBJ whole genome shotgun (WGS) entry which is preliminary data.</text>
</comment>
<dbReference type="GO" id="GO:0033958">
    <property type="term" value="F:DNA-deoxyinosine glycosylase activity"/>
    <property type="evidence" value="ECO:0007669"/>
    <property type="project" value="UniProtKB-EC"/>
</dbReference>
<evidence type="ECO:0000259" key="1">
    <source>
        <dbReference type="SMART" id="SM00986"/>
    </source>
</evidence>
<dbReference type="EC" id="3.2.2.15" evidence="2"/>
<evidence type="ECO:0000313" key="2">
    <source>
        <dbReference type="EMBL" id="HIX46511.1"/>
    </source>
</evidence>
<dbReference type="Pfam" id="PF03167">
    <property type="entry name" value="UDG"/>
    <property type="match status" value="1"/>
</dbReference>
<dbReference type="SMART" id="SM00986">
    <property type="entry name" value="UDG"/>
    <property type="match status" value="1"/>
</dbReference>
<dbReference type="InterPro" id="IPR026353">
    <property type="entry name" value="Hypoxan-DNA_Glyclase"/>
</dbReference>
<feature type="domain" description="Uracil-DNA glycosylase-like" evidence="1">
    <location>
        <begin position="9"/>
        <end position="154"/>
    </location>
</feature>